<dbReference type="PANTHER" id="PTHR30313:SF2">
    <property type="entry name" value="DNA PRIMASE"/>
    <property type="match status" value="1"/>
</dbReference>
<keyword evidence="3" id="KW-0862">Zinc</keyword>
<dbReference type="SMART" id="SM00400">
    <property type="entry name" value="ZnF_CHCC"/>
    <property type="match status" value="1"/>
</dbReference>
<keyword evidence="2" id="KW-0863">Zinc-finger</keyword>
<dbReference type="Proteomes" id="UP000265808">
    <property type="component" value="Unassembled WGS sequence"/>
</dbReference>
<dbReference type="GeneID" id="79803086"/>
<evidence type="ECO:0000313" key="6">
    <source>
        <dbReference type="EMBL" id="RHC04043.1"/>
    </source>
</evidence>
<evidence type="ECO:0000313" key="7">
    <source>
        <dbReference type="Proteomes" id="UP000261222"/>
    </source>
</evidence>
<dbReference type="Gene3D" id="3.90.580.10">
    <property type="entry name" value="Zinc finger, CHC2-type domain"/>
    <property type="match status" value="1"/>
</dbReference>
<dbReference type="EMBL" id="QSHL01000012">
    <property type="protein sequence ID" value="RHC04043.1"/>
    <property type="molecule type" value="Genomic_DNA"/>
</dbReference>
<organism evidence="5 7">
    <name type="scientific">Blautia obeum</name>
    <dbReference type="NCBI Taxonomy" id="40520"/>
    <lineage>
        <taxon>Bacteria</taxon>
        <taxon>Bacillati</taxon>
        <taxon>Bacillota</taxon>
        <taxon>Clostridia</taxon>
        <taxon>Lachnospirales</taxon>
        <taxon>Lachnospiraceae</taxon>
        <taxon>Blautia</taxon>
    </lineage>
</organism>
<sequence length="206" mass="23761">MRLFETIKETVTVGQAAEYYGMKIGRNNMICCPFHNDHYPSMKLNTTYYYCFGCGATGDVIQFVANLFGLSNYEAAKKIAVDFGITPDNPPVIAALKKPEYMETKSRQKELHECQKMVCEYLHRLEKWKALYAPERPDLPMDERFEEACENLSYIEYLADYLTFADEEEGFEVVKSMKETGYLEDLKYLSGSRDEEDVYAEEAKAA</sequence>
<dbReference type="InterPro" id="IPR050219">
    <property type="entry name" value="DnaG_primase"/>
</dbReference>
<dbReference type="GO" id="GO:0006269">
    <property type="term" value="P:DNA replication, synthesis of primer"/>
    <property type="evidence" value="ECO:0007669"/>
    <property type="project" value="TreeGrafter"/>
</dbReference>
<evidence type="ECO:0000313" key="5">
    <source>
        <dbReference type="EMBL" id="RGN04817.1"/>
    </source>
</evidence>
<dbReference type="GO" id="GO:0005737">
    <property type="term" value="C:cytoplasm"/>
    <property type="evidence" value="ECO:0007669"/>
    <property type="project" value="TreeGrafter"/>
</dbReference>
<protein>
    <submittedName>
        <fullName evidence="5">DNA primase</fullName>
    </submittedName>
</protein>
<dbReference type="RefSeq" id="WP_005422095.1">
    <property type="nucleotide sequence ID" value="NZ_CP176627.1"/>
</dbReference>
<evidence type="ECO:0000256" key="1">
    <source>
        <dbReference type="ARBA" id="ARBA00022723"/>
    </source>
</evidence>
<dbReference type="SUPFAM" id="SSF57783">
    <property type="entry name" value="Zinc beta-ribbon"/>
    <property type="match status" value="1"/>
</dbReference>
<dbReference type="Pfam" id="PF01807">
    <property type="entry name" value="Zn_ribbon_DnaG"/>
    <property type="match status" value="1"/>
</dbReference>
<dbReference type="EMBL" id="QSUB01000003">
    <property type="protein sequence ID" value="RGN04817.1"/>
    <property type="molecule type" value="Genomic_DNA"/>
</dbReference>
<evidence type="ECO:0000256" key="2">
    <source>
        <dbReference type="ARBA" id="ARBA00022771"/>
    </source>
</evidence>
<feature type="domain" description="Zinc finger CHC2-type" evidence="4">
    <location>
        <begin position="28"/>
        <end position="80"/>
    </location>
</feature>
<dbReference type="InterPro" id="IPR036977">
    <property type="entry name" value="DNA_primase_Znf_CHC2"/>
</dbReference>
<evidence type="ECO:0000256" key="3">
    <source>
        <dbReference type="ARBA" id="ARBA00022833"/>
    </source>
</evidence>
<dbReference type="GO" id="GO:0003677">
    <property type="term" value="F:DNA binding"/>
    <property type="evidence" value="ECO:0007669"/>
    <property type="project" value="InterPro"/>
</dbReference>
<dbReference type="InterPro" id="IPR002694">
    <property type="entry name" value="Znf_CHC2"/>
</dbReference>
<dbReference type="PANTHER" id="PTHR30313">
    <property type="entry name" value="DNA PRIMASE"/>
    <property type="match status" value="1"/>
</dbReference>
<reference evidence="7 8" key="1">
    <citation type="submission" date="2018-08" db="EMBL/GenBank/DDBJ databases">
        <title>A genome reference for cultivated species of the human gut microbiota.</title>
        <authorList>
            <person name="Zou Y."/>
            <person name="Xue W."/>
            <person name="Luo G."/>
        </authorList>
    </citation>
    <scope>NUCLEOTIDE SEQUENCE [LARGE SCALE GENOMIC DNA]</scope>
    <source>
        <strain evidence="6 8">AM37-4AC</strain>
        <strain evidence="5 7">OM06-11AA</strain>
    </source>
</reference>
<accession>A0A395ZYE6</accession>
<dbReference type="GO" id="GO:0008270">
    <property type="term" value="F:zinc ion binding"/>
    <property type="evidence" value="ECO:0007669"/>
    <property type="project" value="UniProtKB-KW"/>
</dbReference>
<keyword evidence="1" id="KW-0479">Metal-binding</keyword>
<proteinExistence type="predicted"/>
<name>A0A395ZYE6_9FIRM</name>
<gene>
    <name evidence="6" type="ORF">DW859_14090</name>
    <name evidence="5" type="ORF">DXB81_08260</name>
</gene>
<evidence type="ECO:0000259" key="4">
    <source>
        <dbReference type="SMART" id="SM00400"/>
    </source>
</evidence>
<dbReference type="Proteomes" id="UP000261222">
    <property type="component" value="Unassembled WGS sequence"/>
</dbReference>
<dbReference type="GO" id="GO:0003899">
    <property type="term" value="F:DNA-directed RNA polymerase activity"/>
    <property type="evidence" value="ECO:0007669"/>
    <property type="project" value="InterPro"/>
</dbReference>
<dbReference type="AlphaFoldDB" id="A0A395ZYE6"/>
<comment type="caution">
    <text evidence="5">The sequence shown here is derived from an EMBL/GenBank/DDBJ whole genome shotgun (WGS) entry which is preliminary data.</text>
</comment>
<evidence type="ECO:0000313" key="8">
    <source>
        <dbReference type="Proteomes" id="UP000265808"/>
    </source>
</evidence>